<evidence type="ECO:0000313" key="2">
    <source>
        <dbReference type="EMBL" id="MFB9211753.1"/>
    </source>
</evidence>
<keyword evidence="1" id="KW-0472">Membrane</keyword>
<proteinExistence type="predicted"/>
<dbReference type="RefSeq" id="WP_290247136.1">
    <property type="nucleotide sequence ID" value="NZ_JAUFQT010000001.1"/>
</dbReference>
<feature type="transmembrane region" description="Helical" evidence="1">
    <location>
        <begin position="143"/>
        <end position="164"/>
    </location>
</feature>
<sequence>MCKDCIFTLVFLQKLSKYYNFFQWLSLDVVLGACAGMLFFQRLLEVELTWVEYLLLALAVWGIYTFDHLMDAKNIKGRASSARHLFHQVHFNKLLVWLILVGILGGYLVWNYVHFSGIITFGIILGLLIVGNILFLKFYGKKIIFLKEFSTAGFYTLGIVLAPWIRYTKGPFPTVFWLMILGYLLMAWFNLLLLSYLDKHSDQRDQLTSIVNSIGTGKIKSLLNCLVGVELVYLAALAIYLPSYYYMHLVLLTIMFLVHAIAFFQPYLKKEKIRRRIDGIYMLPLILLLL</sequence>
<keyword evidence="1" id="KW-0812">Transmembrane</keyword>
<feature type="transmembrane region" description="Helical" evidence="1">
    <location>
        <begin position="21"/>
        <end position="44"/>
    </location>
</feature>
<keyword evidence="1" id="KW-1133">Transmembrane helix</keyword>
<evidence type="ECO:0000313" key="3">
    <source>
        <dbReference type="Proteomes" id="UP001589654"/>
    </source>
</evidence>
<reference evidence="2 3" key="1">
    <citation type="submission" date="2024-09" db="EMBL/GenBank/DDBJ databases">
        <authorList>
            <person name="Sun Q."/>
            <person name="Mori K."/>
        </authorList>
    </citation>
    <scope>NUCLEOTIDE SEQUENCE [LARGE SCALE GENOMIC DNA]</scope>
    <source>
        <strain evidence="2 3">CECT 7682</strain>
    </source>
</reference>
<dbReference type="Proteomes" id="UP001589654">
    <property type="component" value="Unassembled WGS sequence"/>
</dbReference>
<evidence type="ECO:0000256" key="1">
    <source>
        <dbReference type="SAM" id="Phobius"/>
    </source>
</evidence>
<dbReference type="EMBL" id="JBHMEW010000053">
    <property type="protein sequence ID" value="MFB9211753.1"/>
    <property type="molecule type" value="Genomic_DNA"/>
</dbReference>
<comment type="caution">
    <text evidence="2">The sequence shown here is derived from an EMBL/GenBank/DDBJ whole genome shotgun (WGS) entry which is preliminary data.</text>
</comment>
<feature type="transmembrane region" description="Helical" evidence="1">
    <location>
        <begin position="91"/>
        <end position="110"/>
    </location>
</feature>
<name>A0ABV5J4K7_9BACT</name>
<protein>
    <recommendedName>
        <fullName evidence="4">Prenyltransferase</fullName>
    </recommendedName>
</protein>
<feature type="transmembrane region" description="Helical" evidence="1">
    <location>
        <begin position="176"/>
        <end position="197"/>
    </location>
</feature>
<feature type="transmembrane region" description="Helical" evidence="1">
    <location>
        <begin position="50"/>
        <end position="70"/>
    </location>
</feature>
<organism evidence="2 3">
    <name type="scientific">Echinicola jeungdonensis</name>
    <dbReference type="NCBI Taxonomy" id="709343"/>
    <lineage>
        <taxon>Bacteria</taxon>
        <taxon>Pseudomonadati</taxon>
        <taxon>Bacteroidota</taxon>
        <taxon>Cytophagia</taxon>
        <taxon>Cytophagales</taxon>
        <taxon>Cyclobacteriaceae</taxon>
        <taxon>Echinicola</taxon>
    </lineage>
</organism>
<feature type="transmembrane region" description="Helical" evidence="1">
    <location>
        <begin position="116"/>
        <end position="136"/>
    </location>
</feature>
<feature type="transmembrane region" description="Helical" evidence="1">
    <location>
        <begin position="222"/>
        <end position="240"/>
    </location>
</feature>
<keyword evidence="3" id="KW-1185">Reference proteome</keyword>
<feature type="transmembrane region" description="Helical" evidence="1">
    <location>
        <begin position="246"/>
        <end position="268"/>
    </location>
</feature>
<accession>A0ABV5J4K7</accession>
<gene>
    <name evidence="2" type="ORF">ACFFUR_08040</name>
</gene>
<evidence type="ECO:0008006" key="4">
    <source>
        <dbReference type="Google" id="ProtNLM"/>
    </source>
</evidence>